<evidence type="ECO:0000313" key="1">
    <source>
        <dbReference type="EMBL" id="AYB29549.1"/>
    </source>
</evidence>
<protein>
    <submittedName>
        <fullName evidence="1">Uncharacterized protein</fullName>
    </submittedName>
</protein>
<accession>A0A385SEB8</accession>
<keyword evidence="2" id="KW-1185">Reference proteome</keyword>
<dbReference type="AlphaFoldDB" id="A0A385SEB8"/>
<proteinExistence type="predicted"/>
<sequence length="97" mass="11061">MITRLIAVVEAAVTGIFFSLNGMHDGRCMGMKHAMHSLHGQRTQRIQYQQAKHSPGLYSRVVKLMVGAMLHFKNRNNEINVPDKNREAVSQLQHYCI</sequence>
<organism evidence="1 2">
    <name type="scientific">Chryseolinea soli</name>
    <dbReference type="NCBI Taxonomy" id="2321403"/>
    <lineage>
        <taxon>Bacteria</taxon>
        <taxon>Pseudomonadati</taxon>
        <taxon>Bacteroidota</taxon>
        <taxon>Cytophagia</taxon>
        <taxon>Cytophagales</taxon>
        <taxon>Fulvivirgaceae</taxon>
        <taxon>Chryseolinea</taxon>
    </lineage>
</organism>
<dbReference type="EMBL" id="CP032382">
    <property type="protein sequence ID" value="AYB29549.1"/>
    <property type="molecule type" value="Genomic_DNA"/>
</dbReference>
<gene>
    <name evidence="1" type="ORF">D4L85_02640</name>
</gene>
<reference evidence="2" key="1">
    <citation type="submission" date="2018-09" db="EMBL/GenBank/DDBJ databases">
        <title>Chryseolinea sp. KIS68-18 isolated from soil.</title>
        <authorList>
            <person name="Weon H.-Y."/>
            <person name="Kwon S.-W."/>
            <person name="Lee S.A."/>
        </authorList>
    </citation>
    <scope>NUCLEOTIDE SEQUENCE [LARGE SCALE GENOMIC DNA]</scope>
    <source>
        <strain evidence="2">KIS68-18</strain>
    </source>
</reference>
<name>A0A385SEB8_9BACT</name>
<evidence type="ECO:0000313" key="2">
    <source>
        <dbReference type="Proteomes" id="UP000266183"/>
    </source>
</evidence>
<dbReference type="Proteomes" id="UP000266183">
    <property type="component" value="Chromosome"/>
</dbReference>
<dbReference type="KEGG" id="chk:D4L85_02640"/>